<proteinExistence type="predicted"/>
<reference evidence="1 2" key="1">
    <citation type="submission" date="2020-05" db="EMBL/GenBank/DDBJ databases">
        <title>Whole genome sequencing and identification of novel metabolites from Paenibacillus alvei strain JR949.</title>
        <authorList>
            <person name="Rajendhran J."/>
            <person name="Sree Pranav P."/>
            <person name="Mahalakshmi B."/>
            <person name="Karthikeyan R."/>
        </authorList>
    </citation>
    <scope>NUCLEOTIDE SEQUENCE [LARGE SCALE GENOMIC DNA]</scope>
    <source>
        <strain evidence="1 2">JR949</strain>
    </source>
</reference>
<gene>
    <name evidence="1" type="ORF">HMI46_25075</name>
</gene>
<dbReference type="Proteomes" id="UP000552038">
    <property type="component" value="Unassembled WGS sequence"/>
</dbReference>
<organism evidence="1 2">
    <name type="scientific">Paenibacillus alvei</name>
    <name type="common">Bacillus alvei</name>
    <dbReference type="NCBI Taxonomy" id="44250"/>
    <lineage>
        <taxon>Bacteria</taxon>
        <taxon>Bacillati</taxon>
        <taxon>Bacillota</taxon>
        <taxon>Bacilli</taxon>
        <taxon>Bacillales</taxon>
        <taxon>Paenibacillaceae</taxon>
        <taxon>Paenibacillus</taxon>
    </lineage>
</organism>
<protein>
    <submittedName>
        <fullName evidence="1">Uncharacterized protein</fullName>
    </submittedName>
</protein>
<sequence length="71" mass="8237">MELWNYISIEAILIAADQLLIYEEQMIENIAYPLTTPFTRARLAYYYRIKGQLSICKSTFNMLAGKLVGKE</sequence>
<name>A0AAP7A3Y5_PAEAL</name>
<dbReference type="EMBL" id="JABFOR010000057">
    <property type="protein sequence ID" value="NOJ73790.1"/>
    <property type="molecule type" value="Genomic_DNA"/>
</dbReference>
<accession>A0AAP7A3Y5</accession>
<dbReference type="AlphaFoldDB" id="A0AAP7A3Y5"/>
<evidence type="ECO:0000313" key="2">
    <source>
        <dbReference type="Proteomes" id="UP000552038"/>
    </source>
</evidence>
<comment type="caution">
    <text evidence="1">The sequence shown here is derived from an EMBL/GenBank/DDBJ whole genome shotgun (WGS) entry which is preliminary data.</text>
</comment>
<evidence type="ECO:0000313" key="1">
    <source>
        <dbReference type="EMBL" id="NOJ73790.1"/>
    </source>
</evidence>